<evidence type="ECO:0000313" key="2">
    <source>
        <dbReference type="Proteomes" id="UP000789366"/>
    </source>
</evidence>
<accession>A0ACA9N3E6</accession>
<reference evidence="1" key="1">
    <citation type="submission" date="2021-06" db="EMBL/GenBank/DDBJ databases">
        <authorList>
            <person name="Kallberg Y."/>
            <person name="Tangrot J."/>
            <person name="Rosling A."/>
        </authorList>
    </citation>
    <scope>NUCLEOTIDE SEQUENCE</scope>
    <source>
        <strain evidence="1">28 12/20/2015</strain>
    </source>
</reference>
<proteinExistence type="predicted"/>
<feature type="non-terminal residue" evidence="1">
    <location>
        <position position="1"/>
    </location>
</feature>
<dbReference type="Proteomes" id="UP000789366">
    <property type="component" value="Unassembled WGS sequence"/>
</dbReference>
<protein>
    <submittedName>
        <fullName evidence="1">1782_t:CDS:1</fullName>
    </submittedName>
</protein>
<keyword evidence="2" id="KW-1185">Reference proteome</keyword>
<sequence length="46" mass="4944">TQISLALSLVPMRARSQAQKINFEDWFDLAGTQPGFGLGKLPLGLG</sequence>
<dbReference type="EMBL" id="CAJVPW010012071">
    <property type="protein sequence ID" value="CAG8631862.1"/>
    <property type="molecule type" value="Genomic_DNA"/>
</dbReference>
<comment type="caution">
    <text evidence="1">The sequence shown here is derived from an EMBL/GenBank/DDBJ whole genome shotgun (WGS) entry which is preliminary data.</text>
</comment>
<gene>
    <name evidence="1" type="ORF">SPELUC_LOCUS8252</name>
</gene>
<organism evidence="1 2">
    <name type="scientific">Cetraspora pellucida</name>
    <dbReference type="NCBI Taxonomy" id="1433469"/>
    <lineage>
        <taxon>Eukaryota</taxon>
        <taxon>Fungi</taxon>
        <taxon>Fungi incertae sedis</taxon>
        <taxon>Mucoromycota</taxon>
        <taxon>Glomeromycotina</taxon>
        <taxon>Glomeromycetes</taxon>
        <taxon>Diversisporales</taxon>
        <taxon>Gigasporaceae</taxon>
        <taxon>Cetraspora</taxon>
    </lineage>
</organism>
<evidence type="ECO:0000313" key="1">
    <source>
        <dbReference type="EMBL" id="CAG8631862.1"/>
    </source>
</evidence>
<name>A0ACA9N3E6_9GLOM</name>